<organism evidence="1 2">
    <name type="scientific">Xenotaenia resolanae</name>
    <dbReference type="NCBI Taxonomy" id="208358"/>
    <lineage>
        <taxon>Eukaryota</taxon>
        <taxon>Metazoa</taxon>
        <taxon>Chordata</taxon>
        <taxon>Craniata</taxon>
        <taxon>Vertebrata</taxon>
        <taxon>Euteleostomi</taxon>
        <taxon>Actinopterygii</taxon>
        <taxon>Neopterygii</taxon>
        <taxon>Teleostei</taxon>
        <taxon>Neoteleostei</taxon>
        <taxon>Acanthomorphata</taxon>
        <taxon>Ovalentaria</taxon>
        <taxon>Atherinomorphae</taxon>
        <taxon>Cyprinodontiformes</taxon>
        <taxon>Goodeidae</taxon>
        <taxon>Xenotaenia</taxon>
    </lineage>
</organism>
<gene>
    <name evidence="1" type="ORF">XENORESO_017036</name>
</gene>
<sequence length="110" mass="12544">MRIIHLVSKVRHDMFSRKSVRCRNTMFAEISNCCDAHNYLCRLGNTETILKGYGIPVMMITGCHSNTFVGNLSDLKEHRQNTQIIISSIIHTGFYFPFQDLSGMNTSSLK</sequence>
<evidence type="ECO:0000313" key="1">
    <source>
        <dbReference type="EMBL" id="MEQ2268193.1"/>
    </source>
</evidence>
<proteinExistence type="predicted"/>
<accession>A0ABV0WH42</accession>
<reference evidence="1 2" key="1">
    <citation type="submission" date="2021-06" db="EMBL/GenBank/DDBJ databases">
        <authorList>
            <person name="Palmer J.M."/>
        </authorList>
    </citation>
    <scope>NUCLEOTIDE SEQUENCE [LARGE SCALE GENOMIC DNA]</scope>
    <source>
        <strain evidence="1 2">XR_2019</strain>
        <tissue evidence="1">Muscle</tissue>
    </source>
</reference>
<comment type="caution">
    <text evidence="1">The sequence shown here is derived from an EMBL/GenBank/DDBJ whole genome shotgun (WGS) entry which is preliminary data.</text>
</comment>
<name>A0ABV0WH42_9TELE</name>
<protein>
    <submittedName>
        <fullName evidence="1">Uncharacterized protein</fullName>
    </submittedName>
</protein>
<dbReference type="Proteomes" id="UP001444071">
    <property type="component" value="Unassembled WGS sequence"/>
</dbReference>
<dbReference type="EMBL" id="JAHRIM010045771">
    <property type="protein sequence ID" value="MEQ2268193.1"/>
    <property type="molecule type" value="Genomic_DNA"/>
</dbReference>
<keyword evidence="2" id="KW-1185">Reference proteome</keyword>
<evidence type="ECO:0000313" key="2">
    <source>
        <dbReference type="Proteomes" id="UP001444071"/>
    </source>
</evidence>